<protein>
    <submittedName>
        <fullName evidence="11">G_PROTEIN_RECEP_F1_2 domain-containing protein</fullName>
    </submittedName>
</protein>
<dbReference type="PANTHER" id="PTHR22750">
    <property type="entry name" value="G-PROTEIN COUPLED RECEPTOR"/>
    <property type="match status" value="1"/>
</dbReference>
<dbReference type="SUPFAM" id="SSF81321">
    <property type="entry name" value="Family A G protein-coupled receptor-like"/>
    <property type="match status" value="1"/>
</dbReference>
<accession>A0A0N4UB28</accession>
<keyword evidence="10" id="KW-1185">Reference proteome</keyword>
<evidence type="ECO:0000256" key="1">
    <source>
        <dbReference type="ARBA" id="ARBA00004651"/>
    </source>
</evidence>
<comment type="subcellular location">
    <subcellularLocation>
        <location evidence="1">Cell membrane</location>
        <topology evidence="1">Multi-pass membrane protein</topology>
    </subcellularLocation>
</comment>
<name>A0A0N4UB28_DRAME</name>
<keyword evidence="3 6" id="KW-0812">Transmembrane</keyword>
<evidence type="ECO:0000256" key="3">
    <source>
        <dbReference type="ARBA" id="ARBA00022692"/>
    </source>
</evidence>
<sequence>MHVPLDAAYTFGLIFITSGIAAFLINATILFTLFLRRSNLFAHVFYILIFNFAFIDLIKSRLLYSGKVQFIFKFQYYKPKSRPRVTLLCRHFFLRSDTKIFSIGRKVIPDLGICSIIWALKLLPIGATSSMLFMKIDQLVLMALRYTNLATILNLLMITINEYIFIVYPLRYRQLVTRWRVLFLIVLCMVLAWTFTLSVLIAGSREQSIYIKPNCIPLACIVRTNVILETQFAFNMGIIAFCSFCLIISFICYTTLIRVISKIIKSDAKCKLMRGTEYQNCLENSGHSKRDRMQLLKRNKYVIVIGSVIAIYTVYLISYSAIQILYVGRLTRFFRTGLSRSKMYYVRWIFQSLMCLHSLLQPLCYFRIREFRSMFRKYSLINC</sequence>
<evidence type="ECO:0000313" key="10">
    <source>
        <dbReference type="Proteomes" id="UP000274756"/>
    </source>
</evidence>
<evidence type="ECO:0000256" key="4">
    <source>
        <dbReference type="ARBA" id="ARBA00022989"/>
    </source>
</evidence>
<feature type="transmembrane region" description="Helical" evidence="6">
    <location>
        <begin position="40"/>
        <end position="58"/>
    </location>
</feature>
<dbReference type="EMBL" id="UYYG01001167">
    <property type="protein sequence ID" value="VDN58297.1"/>
    <property type="molecule type" value="Genomic_DNA"/>
</dbReference>
<evidence type="ECO:0000259" key="7">
    <source>
        <dbReference type="PROSITE" id="PS50262"/>
    </source>
</evidence>
<keyword evidence="4 6" id="KW-1133">Transmembrane helix</keyword>
<feature type="transmembrane region" description="Helical" evidence="6">
    <location>
        <begin position="232"/>
        <end position="256"/>
    </location>
</feature>
<reference evidence="11" key="1">
    <citation type="submission" date="2017-02" db="UniProtKB">
        <authorList>
            <consortium name="WormBaseParasite"/>
        </authorList>
    </citation>
    <scope>IDENTIFICATION</scope>
</reference>
<dbReference type="AlphaFoldDB" id="A0A0N4UB28"/>
<dbReference type="Pfam" id="PF00001">
    <property type="entry name" value="7tm_1"/>
    <property type="match status" value="1"/>
</dbReference>
<keyword evidence="5 6" id="KW-0472">Membrane</keyword>
<feature type="transmembrane region" description="Helical" evidence="6">
    <location>
        <begin position="111"/>
        <end position="134"/>
    </location>
</feature>
<evidence type="ECO:0000313" key="8">
    <source>
        <dbReference type="EMBL" id="VDN58297.1"/>
    </source>
</evidence>
<feature type="transmembrane region" description="Helical" evidence="6">
    <location>
        <begin position="7"/>
        <end position="34"/>
    </location>
</feature>
<dbReference type="Gene3D" id="1.20.1070.10">
    <property type="entry name" value="Rhodopsin 7-helix transmembrane proteins"/>
    <property type="match status" value="1"/>
</dbReference>
<evidence type="ECO:0000313" key="9">
    <source>
        <dbReference type="Proteomes" id="UP000038040"/>
    </source>
</evidence>
<dbReference type="InterPro" id="IPR000276">
    <property type="entry name" value="GPCR_Rhodpsn"/>
</dbReference>
<gene>
    <name evidence="8" type="ORF">DME_LOCUS8270</name>
</gene>
<reference evidence="8 10" key="2">
    <citation type="submission" date="2018-11" db="EMBL/GenBank/DDBJ databases">
        <authorList>
            <consortium name="Pathogen Informatics"/>
        </authorList>
    </citation>
    <scope>NUCLEOTIDE SEQUENCE [LARGE SCALE GENOMIC DNA]</scope>
</reference>
<dbReference type="GO" id="GO:0004930">
    <property type="term" value="F:G protein-coupled receptor activity"/>
    <property type="evidence" value="ECO:0007669"/>
    <property type="project" value="InterPro"/>
</dbReference>
<dbReference type="Proteomes" id="UP000038040">
    <property type="component" value="Unplaced"/>
</dbReference>
<feature type="transmembrane region" description="Helical" evidence="6">
    <location>
        <begin position="301"/>
        <end position="328"/>
    </location>
</feature>
<organism evidence="9 11">
    <name type="scientific">Dracunculus medinensis</name>
    <name type="common">Guinea worm</name>
    <dbReference type="NCBI Taxonomy" id="318479"/>
    <lineage>
        <taxon>Eukaryota</taxon>
        <taxon>Metazoa</taxon>
        <taxon>Ecdysozoa</taxon>
        <taxon>Nematoda</taxon>
        <taxon>Chromadorea</taxon>
        <taxon>Rhabditida</taxon>
        <taxon>Spirurina</taxon>
        <taxon>Dracunculoidea</taxon>
        <taxon>Dracunculidae</taxon>
        <taxon>Dracunculus</taxon>
    </lineage>
</organism>
<dbReference type="OrthoDB" id="9894375at2759"/>
<feature type="transmembrane region" description="Helical" evidence="6">
    <location>
        <begin position="182"/>
        <end position="203"/>
    </location>
</feature>
<keyword evidence="2" id="KW-1003">Cell membrane</keyword>
<feature type="transmembrane region" description="Helical" evidence="6">
    <location>
        <begin position="348"/>
        <end position="368"/>
    </location>
</feature>
<dbReference type="PROSITE" id="PS50262">
    <property type="entry name" value="G_PROTEIN_RECEP_F1_2"/>
    <property type="match status" value="1"/>
</dbReference>
<dbReference type="GO" id="GO:0005886">
    <property type="term" value="C:plasma membrane"/>
    <property type="evidence" value="ECO:0007669"/>
    <property type="project" value="UniProtKB-SubCell"/>
</dbReference>
<evidence type="ECO:0000256" key="6">
    <source>
        <dbReference type="SAM" id="Phobius"/>
    </source>
</evidence>
<evidence type="ECO:0000313" key="11">
    <source>
        <dbReference type="WBParaSite" id="DME_0000438701-mRNA-1"/>
    </source>
</evidence>
<feature type="transmembrane region" description="Helical" evidence="6">
    <location>
        <begin position="146"/>
        <end position="170"/>
    </location>
</feature>
<evidence type="ECO:0000256" key="2">
    <source>
        <dbReference type="ARBA" id="ARBA00022475"/>
    </source>
</evidence>
<feature type="domain" description="G-protein coupled receptors family 1 profile" evidence="7">
    <location>
        <begin position="25"/>
        <end position="365"/>
    </location>
</feature>
<dbReference type="InterPro" id="IPR017452">
    <property type="entry name" value="GPCR_Rhodpsn_7TM"/>
</dbReference>
<dbReference type="Proteomes" id="UP000274756">
    <property type="component" value="Unassembled WGS sequence"/>
</dbReference>
<proteinExistence type="predicted"/>
<evidence type="ECO:0000256" key="5">
    <source>
        <dbReference type="ARBA" id="ARBA00023136"/>
    </source>
</evidence>
<dbReference type="WBParaSite" id="DME_0000438701-mRNA-1">
    <property type="protein sequence ID" value="DME_0000438701-mRNA-1"/>
    <property type="gene ID" value="DME_0000438701"/>
</dbReference>